<protein>
    <submittedName>
        <fullName evidence="3">Glycosyltransferase involved in cell wall bisynthesis</fullName>
    </submittedName>
</protein>
<dbReference type="AlphaFoldDB" id="A0A1G7FFG5"/>
<keyword evidence="1" id="KW-0472">Membrane</keyword>
<dbReference type="SUPFAM" id="SSF53448">
    <property type="entry name" value="Nucleotide-diphospho-sugar transferases"/>
    <property type="match status" value="1"/>
</dbReference>
<evidence type="ECO:0000313" key="3">
    <source>
        <dbReference type="EMBL" id="SDE74650.1"/>
    </source>
</evidence>
<keyword evidence="1" id="KW-0812">Transmembrane</keyword>
<dbReference type="PANTHER" id="PTHR48090">
    <property type="entry name" value="UNDECAPRENYL-PHOSPHATE 4-DEOXY-4-FORMAMIDO-L-ARABINOSE TRANSFERASE-RELATED"/>
    <property type="match status" value="1"/>
</dbReference>
<dbReference type="Proteomes" id="UP000183685">
    <property type="component" value="Unassembled WGS sequence"/>
</dbReference>
<proteinExistence type="predicted"/>
<dbReference type="RefSeq" id="WP_068307868.1">
    <property type="nucleotide sequence ID" value="NZ_FNAK01000011.1"/>
</dbReference>
<dbReference type="GO" id="GO:0016740">
    <property type="term" value="F:transferase activity"/>
    <property type="evidence" value="ECO:0007669"/>
    <property type="project" value="UniProtKB-KW"/>
</dbReference>
<accession>A0A1G7FFG5</accession>
<name>A0A1G7FFG5_9PROT</name>
<dbReference type="Pfam" id="PF00535">
    <property type="entry name" value="Glycos_transf_2"/>
    <property type="match status" value="1"/>
</dbReference>
<dbReference type="Gene3D" id="3.90.550.10">
    <property type="entry name" value="Spore Coat Polysaccharide Biosynthesis Protein SpsA, Chain A"/>
    <property type="match status" value="1"/>
</dbReference>
<keyword evidence="1" id="KW-1133">Transmembrane helix</keyword>
<dbReference type="PANTHER" id="PTHR48090:SF7">
    <property type="entry name" value="RFBJ PROTEIN"/>
    <property type="match status" value="1"/>
</dbReference>
<sequence length="314" mass="34704">MKLIIQIPCFNEEETLTATVADLPRQIEGVDTIEYLIIDDGSSDRTQEVARNCGVHHIVAHKHNKGLARAFATGLEASLKLGADIIVNTDGDNQYRGEDIASLVAPVVAGTADIVVGDRQTHKVAHFSPLKKLLQKLGSKVVRALSGTDIPDAVSGFRAFSREAAMRITIVSSFSYTIETLIQAGMKKMTVTSVPVGVNEKTRESRLFKSMRSFIQAQLTTMIRMYAMFKPLRTFFFIGFTFSIVGVVPIIRFLYFYFTDGGDGHIQSLVLGGAFLIMGVLTLLIALLADLIGRNRQLTEEVLERVRRLEHDGR</sequence>
<dbReference type="InterPro" id="IPR050256">
    <property type="entry name" value="Glycosyltransferase_2"/>
</dbReference>
<dbReference type="STRING" id="637679.GCA_001550055_03744"/>
<feature type="transmembrane region" description="Helical" evidence="1">
    <location>
        <begin position="234"/>
        <end position="257"/>
    </location>
</feature>
<feature type="transmembrane region" description="Helical" evidence="1">
    <location>
        <begin position="269"/>
        <end position="289"/>
    </location>
</feature>
<dbReference type="InterPro" id="IPR001173">
    <property type="entry name" value="Glyco_trans_2-like"/>
</dbReference>
<gene>
    <name evidence="3" type="ORF">SAMN04488071_3712</name>
</gene>
<keyword evidence="4" id="KW-1185">Reference proteome</keyword>
<reference evidence="3 4" key="1">
    <citation type="submission" date="2016-10" db="EMBL/GenBank/DDBJ databases">
        <authorList>
            <person name="de Groot N.N."/>
        </authorList>
    </citation>
    <scope>NUCLEOTIDE SEQUENCE [LARGE SCALE GENOMIC DNA]</scope>
    <source>
        <strain evidence="3 4">CGMCC 1.9109</strain>
    </source>
</reference>
<dbReference type="InterPro" id="IPR029044">
    <property type="entry name" value="Nucleotide-diphossugar_trans"/>
</dbReference>
<evidence type="ECO:0000256" key="1">
    <source>
        <dbReference type="SAM" id="Phobius"/>
    </source>
</evidence>
<evidence type="ECO:0000313" key="4">
    <source>
        <dbReference type="Proteomes" id="UP000183685"/>
    </source>
</evidence>
<feature type="domain" description="Glycosyltransferase 2-like" evidence="2">
    <location>
        <begin position="7"/>
        <end position="167"/>
    </location>
</feature>
<evidence type="ECO:0000259" key="2">
    <source>
        <dbReference type="Pfam" id="PF00535"/>
    </source>
</evidence>
<dbReference type="CDD" id="cd04179">
    <property type="entry name" value="DPM_DPG-synthase_like"/>
    <property type="match status" value="1"/>
</dbReference>
<keyword evidence="3" id="KW-0808">Transferase</keyword>
<organism evidence="3 4">
    <name type="scientific">Kordiimonas lacus</name>
    <dbReference type="NCBI Taxonomy" id="637679"/>
    <lineage>
        <taxon>Bacteria</taxon>
        <taxon>Pseudomonadati</taxon>
        <taxon>Pseudomonadota</taxon>
        <taxon>Alphaproteobacteria</taxon>
        <taxon>Kordiimonadales</taxon>
        <taxon>Kordiimonadaceae</taxon>
        <taxon>Kordiimonas</taxon>
    </lineage>
</organism>
<dbReference type="OrthoDB" id="3177103at2"/>
<dbReference type="EMBL" id="FNAK01000011">
    <property type="protein sequence ID" value="SDE74650.1"/>
    <property type="molecule type" value="Genomic_DNA"/>
</dbReference>